<accession>A0A6C0AQH2</accession>
<proteinExistence type="predicted"/>
<sequence>MESKKYTPPPKPAKPADYDQFLASLSETDRVLHQLGEEKLGSSYFVQWTHQYREWAATKATPNAVAKK</sequence>
<name>A0A6C0AQH2_9ZZZZ</name>
<protein>
    <submittedName>
        <fullName evidence="1">Uncharacterized protein</fullName>
    </submittedName>
</protein>
<organism evidence="1">
    <name type="scientific">viral metagenome</name>
    <dbReference type="NCBI Taxonomy" id="1070528"/>
    <lineage>
        <taxon>unclassified sequences</taxon>
        <taxon>metagenomes</taxon>
        <taxon>organismal metagenomes</taxon>
    </lineage>
</organism>
<dbReference type="EMBL" id="MN740760">
    <property type="protein sequence ID" value="QHS81846.1"/>
    <property type="molecule type" value="Genomic_DNA"/>
</dbReference>
<evidence type="ECO:0000313" key="1">
    <source>
        <dbReference type="EMBL" id="QHS81846.1"/>
    </source>
</evidence>
<reference evidence="1" key="1">
    <citation type="journal article" date="2020" name="Nature">
        <title>Giant virus diversity and host interactions through global metagenomics.</title>
        <authorList>
            <person name="Schulz F."/>
            <person name="Roux S."/>
            <person name="Paez-Espino D."/>
            <person name="Jungbluth S."/>
            <person name="Walsh D.A."/>
            <person name="Denef V.J."/>
            <person name="McMahon K.D."/>
            <person name="Konstantinidis K.T."/>
            <person name="Eloe-Fadrosh E.A."/>
            <person name="Kyrpides N.C."/>
            <person name="Woyke T."/>
        </authorList>
    </citation>
    <scope>NUCLEOTIDE SEQUENCE</scope>
    <source>
        <strain evidence="1">GVMAG-S-1101164-72</strain>
    </source>
</reference>
<dbReference type="AlphaFoldDB" id="A0A6C0AQH2"/>